<dbReference type="VEuPathDB" id="FungiDB:RhiirA1_469683"/>
<dbReference type="EMBL" id="LLXH01001367">
    <property type="protein sequence ID" value="PKC59277.1"/>
    <property type="molecule type" value="Genomic_DNA"/>
</dbReference>
<name>A0A2N0R7J0_9GLOM</name>
<comment type="caution">
    <text evidence="1">The sequence shown here is derived from an EMBL/GenBank/DDBJ whole genome shotgun (WGS) entry which is preliminary data.</text>
</comment>
<dbReference type="SUPFAM" id="SSF52047">
    <property type="entry name" value="RNI-like"/>
    <property type="match status" value="1"/>
</dbReference>
<accession>A0A2N0R7J0</accession>
<dbReference type="VEuPathDB" id="FungiDB:RhiirFUN_023462"/>
<reference evidence="1 2" key="1">
    <citation type="submission" date="2017-10" db="EMBL/GenBank/DDBJ databases">
        <title>Extensive intraspecific genome diversity in a model arbuscular mycorrhizal fungus.</title>
        <authorList>
            <person name="Chen E.C.H."/>
            <person name="Morin E."/>
            <person name="Baudet D."/>
            <person name="Noel J."/>
            <person name="Ndikumana S."/>
            <person name="Charron P."/>
            <person name="St-Onge C."/>
            <person name="Giorgi J."/>
            <person name="Grigoriev I.V."/>
            <person name="Roux C."/>
            <person name="Martin F.M."/>
            <person name="Corradi N."/>
        </authorList>
    </citation>
    <scope>NUCLEOTIDE SEQUENCE [LARGE SCALE GENOMIC DNA]</scope>
    <source>
        <strain evidence="1 2">A1</strain>
    </source>
</reference>
<reference evidence="1 2" key="2">
    <citation type="submission" date="2017-10" db="EMBL/GenBank/DDBJ databases">
        <title>Genome analyses suggest a sexual origin of heterokaryosis in a supposedly ancient asexual fungus.</title>
        <authorList>
            <person name="Corradi N."/>
            <person name="Sedzielewska K."/>
            <person name="Noel J."/>
            <person name="Charron P."/>
            <person name="Farinelli L."/>
            <person name="Marton T."/>
            <person name="Kruger M."/>
            <person name="Pelin A."/>
            <person name="Brachmann A."/>
            <person name="Corradi N."/>
        </authorList>
    </citation>
    <scope>NUCLEOTIDE SEQUENCE [LARGE SCALE GENOMIC DNA]</scope>
    <source>
        <strain evidence="1 2">A1</strain>
    </source>
</reference>
<proteinExistence type="predicted"/>
<protein>
    <submittedName>
        <fullName evidence="1">Uncharacterized protein</fullName>
    </submittedName>
</protein>
<dbReference type="InterPro" id="IPR032675">
    <property type="entry name" value="LRR_dom_sf"/>
</dbReference>
<dbReference type="Gene3D" id="3.80.10.10">
    <property type="entry name" value="Ribonuclease Inhibitor"/>
    <property type="match status" value="1"/>
</dbReference>
<evidence type="ECO:0000313" key="1">
    <source>
        <dbReference type="EMBL" id="PKC59277.1"/>
    </source>
</evidence>
<dbReference type="VEuPathDB" id="FungiDB:FUN_003394"/>
<gene>
    <name evidence="1" type="ORF">RhiirA1_469683</name>
</gene>
<evidence type="ECO:0000313" key="2">
    <source>
        <dbReference type="Proteomes" id="UP000232688"/>
    </source>
</evidence>
<organism evidence="1 2">
    <name type="scientific">Rhizophagus irregularis</name>
    <dbReference type="NCBI Taxonomy" id="588596"/>
    <lineage>
        <taxon>Eukaryota</taxon>
        <taxon>Fungi</taxon>
        <taxon>Fungi incertae sedis</taxon>
        <taxon>Mucoromycota</taxon>
        <taxon>Glomeromycotina</taxon>
        <taxon>Glomeromycetes</taxon>
        <taxon>Glomerales</taxon>
        <taxon>Glomeraceae</taxon>
        <taxon>Rhizophagus</taxon>
    </lineage>
</organism>
<dbReference type="AlphaFoldDB" id="A0A2N0R7J0"/>
<sequence>MFKTQHLDLQYRKSEWKHDILKVIGNGCPLITTLIISSLVTNTLATLAVAMDFPPLESFNLRIKSYKGFDHFARLWVQGQSYLQHIEFDTSRGLSDDPFLPIAQYCHQLKSVELRTCTNLTDSSIMQNIEILLLFCHI</sequence>
<dbReference type="Proteomes" id="UP000232688">
    <property type="component" value="Unassembled WGS sequence"/>
</dbReference>